<name>A0A8S1DKA8_9INSE</name>
<dbReference type="InterPro" id="IPR013087">
    <property type="entry name" value="Znf_C2H2_type"/>
</dbReference>
<comment type="caution">
    <text evidence="2">The sequence shown here is derived from an EMBL/GenBank/DDBJ whole genome shotgun (WGS) entry which is preliminary data.</text>
</comment>
<gene>
    <name evidence="2" type="ORF">CLODIP_2_CD01423</name>
</gene>
<dbReference type="AlphaFoldDB" id="A0A8S1DKA8"/>
<dbReference type="Proteomes" id="UP000494165">
    <property type="component" value="Unassembled WGS sequence"/>
</dbReference>
<accession>A0A8S1DKA8</accession>
<protein>
    <recommendedName>
        <fullName evidence="1">C2H2-type domain-containing protein</fullName>
    </recommendedName>
</protein>
<proteinExistence type="predicted"/>
<evidence type="ECO:0000313" key="2">
    <source>
        <dbReference type="EMBL" id="CAB3381064.1"/>
    </source>
</evidence>
<reference evidence="2 3" key="1">
    <citation type="submission" date="2020-04" db="EMBL/GenBank/DDBJ databases">
        <authorList>
            <person name="Alioto T."/>
            <person name="Alioto T."/>
            <person name="Gomez Garrido J."/>
        </authorList>
    </citation>
    <scope>NUCLEOTIDE SEQUENCE [LARGE SCALE GENOMIC DNA]</scope>
</reference>
<dbReference type="EMBL" id="CADEPI010000223">
    <property type="protein sequence ID" value="CAB3381064.1"/>
    <property type="molecule type" value="Genomic_DNA"/>
</dbReference>
<organism evidence="2 3">
    <name type="scientific">Cloeon dipterum</name>
    <dbReference type="NCBI Taxonomy" id="197152"/>
    <lineage>
        <taxon>Eukaryota</taxon>
        <taxon>Metazoa</taxon>
        <taxon>Ecdysozoa</taxon>
        <taxon>Arthropoda</taxon>
        <taxon>Hexapoda</taxon>
        <taxon>Insecta</taxon>
        <taxon>Pterygota</taxon>
        <taxon>Palaeoptera</taxon>
        <taxon>Ephemeroptera</taxon>
        <taxon>Pisciforma</taxon>
        <taxon>Baetidae</taxon>
        <taxon>Cloeon</taxon>
    </lineage>
</organism>
<keyword evidence="3" id="KW-1185">Reference proteome</keyword>
<evidence type="ECO:0000313" key="3">
    <source>
        <dbReference type="Proteomes" id="UP000494165"/>
    </source>
</evidence>
<sequence length="222" mass="25553">MSLFYPIERCFYCGRTNFQRDAKVLLEKEDLVTSSKITAVSCLSCTFKIEYRFTMDELSEISEVPLELLKNYPCITDSFGAFFKDIPASERENIFIGLADKYQCQVCEYFFDLCKRVEDHNTEKHSEEDMAKCAPGCNMYFHQSDMESHKAKCAILCTVCEQRFAVDTGHFLNVHPCFPCPIYGCTTAFKRNGQEEDVHGTNDFLKHIITYHVWQVVDGSIG</sequence>
<feature type="domain" description="C2H2-type" evidence="1">
    <location>
        <begin position="104"/>
        <end position="125"/>
    </location>
</feature>
<evidence type="ECO:0000259" key="1">
    <source>
        <dbReference type="PROSITE" id="PS00028"/>
    </source>
</evidence>
<dbReference type="PROSITE" id="PS00028">
    <property type="entry name" value="ZINC_FINGER_C2H2_1"/>
    <property type="match status" value="1"/>
</dbReference>